<evidence type="ECO:0000256" key="6">
    <source>
        <dbReference type="RuleBase" id="RU003369"/>
    </source>
</evidence>
<feature type="binding site" evidence="5">
    <location>
        <begin position="117"/>
        <end position="119"/>
    </location>
    <ligand>
        <name>NAD(+)</name>
        <dbReference type="ChEBI" id="CHEBI:57540"/>
    </ligand>
</feature>
<dbReference type="InterPro" id="IPR001557">
    <property type="entry name" value="L-lactate/malate_DH"/>
</dbReference>
<dbReference type="OrthoDB" id="9802969at2"/>
<evidence type="ECO:0000256" key="2">
    <source>
        <dbReference type="ARBA" id="ARBA00023002"/>
    </source>
</evidence>
<dbReference type="GO" id="GO:0006089">
    <property type="term" value="P:lactate metabolic process"/>
    <property type="evidence" value="ECO:0007669"/>
    <property type="project" value="TreeGrafter"/>
</dbReference>
<sequence>MKVSVIGMGAVGTELVGYLVNLSEVSEIVAVDKAREKAEAEIWDYSHTTSFIYAKNPLLVAGDYPETEGSDIVVITAGAQLQRGQTRDTLVEINAEVIRDIIGRVERYSPQAIVLIVTNPVDVIAQVALRHSSYPRTRLMSAGTIVDSARFMRILSDHLKIDPKNIFGYVLGDHSATGFIPWSICNVCGLDVDTYCRLNGEVPIDKAAVRQAVLDVGLDIFNRKGNTNHAIAASVFRIIRAVASNEHSVLPVGVLLKDQYEVDDVVMSVPCVIGRDGVQKILNYQFTRQEQHEFLASEAHLRKLLALAGV</sequence>
<protein>
    <submittedName>
        <fullName evidence="9">L-lactate dehydrogenase</fullName>
    </submittedName>
</protein>
<dbReference type="AlphaFoldDB" id="A0A2N3PYS4"/>
<comment type="similarity">
    <text evidence="6">Belongs to the LDH/MDH superfamily.</text>
</comment>
<dbReference type="InterPro" id="IPR015955">
    <property type="entry name" value="Lactate_DH/Glyco_Ohase_4_C"/>
</dbReference>
<comment type="caution">
    <text evidence="9">The sequence shown here is derived from an EMBL/GenBank/DDBJ whole genome shotgun (WGS) entry which is preliminary data.</text>
</comment>
<dbReference type="Gene3D" id="3.40.50.720">
    <property type="entry name" value="NAD(P)-binding Rossmann-like Domain"/>
    <property type="match status" value="1"/>
</dbReference>
<feature type="binding site" evidence="5">
    <location>
        <position position="94"/>
    </location>
    <ligand>
        <name>NAD(+)</name>
        <dbReference type="ChEBI" id="CHEBI:57540"/>
    </ligand>
</feature>
<dbReference type="EMBL" id="PIUM01000004">
    <property type="protein sequence ID" value="PKU25535.1"/>
    <property type="molecule type" value="Genomic_DNA"/>
</dbReference>
<dbReference type="PRINTS" id="PR00086">
    <property type="entry name" value="LLDHDRGNASE"/>
</dbReference>
<feature type="domain" description="Lactate/malate dehydrogenase N-terminal" evidence="7">
    <location>
        <begin position="1"/>
        <end position="140"/>
    </location>
</feature>
<gene>
    <name evidence="9" type="ORF">CWS72_05570</name>
</gene>
<name>A0A2N3PYS4_9PROT</name>
<feature type="binding site" evidence="5">
    <location>
        <begin position="7"/>
        <end position="12"/>
    </location>
    <ligand>
        <name>NAD(+)</name>
        <dbReference type="ChEBI" id="CHEBI:57540"/>
    </ligand>
</feature>
<evidence type="ECO:0000259" key="7">
    <source>
        <dbReference type="Pfam" id="PF00056"/>
    </source>
</evidence>
<evidence type="ECO:0000256" key="4">
    <source>
        <dbReference type="PIRSR" id="PIRSR000102-1"/>
    </source>
</evidence>
<dbReference type="PIRSF" id="PIRSF000102">
    <property type="entry name" value="Lac_mal_DH"/>
    <property type="match status" value="1"/>
</dbReference>
<keyword evidence="10" id="KW-1185">Reference proteome</keyword>
<evidence type="ECO:0000313" key="9">
    <source>
        <dbReference type="EMBL" id="PKU25535.1"/>
    </source>
</evidence>
<feature type="binding site" evidence="5">
    <location>
        <position position="32"/>
    </location>
    <ligand>
        <name>NAD(+)</name>
        <dbReference type="ChEBI" id="CHEBI:57540"/>
    </ligand>
</feature>
<evidence type="ECO:0000256" key="1">
    <source>
        <dbReference type="ARBA" id="ARBA00003966"/>
    </source>
</evidence>
<dbReference type="RefSeq" id="WP_101249590.1">
    <property type="nucleotide sequence ID" value="NZ_PIUM01000004.1"/>
</dbReference>
<accession>A0A2N3PYS4</accession>
<keyword evidence="2 6" id="KW-0560">Oxidoreductase</keyword>
<dbReference type="GO" id="GO:0004459">
    <property type="term" value="F:L-lactate dehydrogenase (NAD+) activity"/>
    <property type="evidence" value="ECO:0007669"/>
    <property type="project" value="TreeGrafter"/>
</dbReference>
<evidence type="ECO:0000259" key="8">
    <source>
        <dbReference type="Pfam" id="PF02866"/>
    </source>
</evidence>
<proteinExistence type="inferred from homology"/>
<organism evidence="9 10">
    <name type="scientific">Telmatospirillum siberiense</name>
    <dbReference type="NCBI Taxonomy" id="382514"/>
    <lineage>
        <taxon>Bacteria</taxon>
        <taxon>Pseudomonadati</taxon>
        <taxon>Pseudomonadota</taxon>
        <taxon>Alphaproteobacteria</taxon>
        <taxon>Rhodospirillales</taxon>
        <taxon>Rhodospirillaceae</taxon>
        <taxon>Telmatospirillum</taxon>
    </lineage>
</organism>
<dbReference type="InterPro" id="IPR022383">
    <property type="entry name" value="Lactate/malate_DH_C"/>
</dbReference>
<keyword evidence="3 5" id="KW-0520">NAD</keyword>
<dbReference type="SUPFAM" id="SSF56327">
    <property type="entry name" value="LDH C-terminal domain-like"/>
    <property type="match status" value="1"/>
</dbReference>
<dbReference type="Pfam" id="PF02866">
    <property type="entry name" value="Ldh_1_C"/>
    <property type="match status" value="1"/>
</dbReference>
<evidence type="ECO:0000256" key="5">
    <source>
        <dbReference type="PIRSR" id="PIRSR000102-3"/>
    </source>
</evidence>
<dbReference type="SUPFAM" id="SSF51735">
    <property type="entry name" value="NAD(P)-binding Rossmann-fold domains"/>
    <property type="match status" value="1"/>
</dbReference>
<dbReference type="PANTHER" id="PTHR43128">
    <property type="entry name" value="L-2-HYDROXYCARBOXYLATE DEHYDROGENASE (NAD(P)(+))"/>
    <property type="match status" value="1"/>
</dbReference>
<feature type="active site" description="Proton acceptor" evidence="4">
    <location>
        <position position="174"/>
    </location>
</feature>
<comment type="function">
    <text evidence="1">Catalyzes the reversible oxidation of malate to oxaloacetate.</text>
</comment>
<dbReference type="InterPro" id="IPR001236">
    <property type="entry name" value="Lactate/malate_DH_N"/>
</dbReference>
<evidence type="ECO:0000313" key="10">
    <source>
        <dbReference type="Proteomes" id="UP000233293"/>
    </source>
</evidence>
<dbReference type="Pfam" id="PF00056">
    <property type="entry name" value="Ldh_1_N"/>
    <property type="match status" value="1"/>
</dbReference>
<dbReference type="InterPro" id="IPR036291">
    <property type="entry name" value="NAD(P)-bd_dom_sf"/>
</dbReference>
<dbReference type="Gene3D" id="3.90.110.10">
    <property type="entry name" value="Lactate dehydrogenase/glycoside hydrolase, family 4, C-terminal"/>
    <property type="match status" value="1"/>
</dbReference>
<dbReference type="PANTHER" id="PTHR43128:SF16">
    <property type="entry name" value="L-LACTATE DEHYDROGENASE"/>
    <property type="match status" value="1"/>
</dbReference>
<reference evidence="10" key="1">
    <citation type="submission" date="2017-12" db="EMBL/GenBank/DDBJ databases">
        <title>Draft genome sequence of Telmatospirillum siberiense 26-4b1T, an acidotolerant peatland alphaproteobacterium potentially involved in sulfur cycling.</title>
        <authorList>
            <person name="Hausmann B."/>
            <person name="Pjevac P."/>
            <person name="Schreck K."/>
            <person name="Herbold C.W."/>
            <person name="Daims H."/>
            <person name="Wagner M."/>
            <person name="Pester M."/>
            <person name="Loy A."/>
        </authorList>
    </citation>
    <scope>NUCLEOTIDE SEQUENCE [LARGE SCALE GENOMIC DNA]</scope>
    <source>
        <strain evidence="10">26-4b1</strain>
    </source>
</reference>
<feature type="domain" description="Lactate/malate dehydrogenase C-terminal" evidence="8">
    <location>
        <begin position="144"/>
        <end position="304"/>
    </location>
</feature>
<dbReference type="Proteomes" id="UP000233293">
    <property type="component" value="Unassembled WGS sequence"/>
</dbReference>
<evidence type="ECO:0000256" key="3">
    <source>
        <dbReference type="ARBA" id="ARBA00023027"/>
    </source>
</evidence>